<reference evidence="4" key="1">
    <citation type="journal article" date="2019" name="Int. J. Syst. Evol. Microbiol.">
        <title>The Global Catalogue of Microorganisms (GCM) 10K type strain sequencing project: providing services to taxonomists for standard genome sequencing and annotation.</title>
        <authorList>
            <consortium name="The Broad Institute Genomics Platform"/>
            <consortium name="The Broad Institute Genome Sequencing Center for Infectious Disease"/>
            <person name="Wu L."/>
            <person name="Ma J."/>
        </authorList>
    </citation>
    <scope>NUCLEOTIDE SEQUENCE [LARGE SCALE GENOMIC DNA]</scope>
    <source>
        <strain evidence="4">CCUG 30340</strain>
    </source>
</reference>
<dbReference type="PANTHER" id="PTHR44757">
    <property type="entry name" value="DIGUANYLATE CYCLASE DGCP"/>
    <property type="match status" value="1"/>
</dbReference>
<accession>A0ABV9QYI9</accession>
<dbReference type="Gene3D" id="3.30.70.270">
    <property type="match status" value="1"/>
</dbReference>
<dbReference type="PROSITE" id="PS50112">
    <property type="entry name" value="PAS"/>
    <property type="match status" value="2"/>
</dbReference>
<keyword evidence="3" id="KW-0808">Transferase</keyword>
<gene>
    <name evidence="3" type="ORF">ACFO6Q_16050</name>
</gene>
<dbReference type="InterPro" id="IPR029787">
    <property type="entry name" value="Nucleotide_cyclase"/>
</dbReference>
<evidence type="ECO:0000259" key="2">
    <source>
        <dbReference type="PROSITE" id="PS50887"/>
    </source>
</evidence>
<dbReference type="EC" id="2.7.7.65" evidence="3"/>
<dbReference type="SMART" id="SM00091">
    <property type="entry name" value="PAS"/>
    <property type="match status" value="3"/>
</dbReference>
<dbReference type="InterPro" id="IPR013656">
    <property type="entry name" value="PAS_4"/>
</dbReference>
<dbReference type="InterPro" id="IPR011006">
    <property type="entry name" value="CheY-like_superfamily"/>
</dbReference>
<dbReference type="Gene3D" id="3.40.50.2300">
    <property type="match status" value="1"/>
</dbReference>
<dbReference type="GO" id="GO:0052621">
    <property type="term" value="F:diguanylate cyclase activity"/>
    <property type="evidence" value="ECO:0007669"/>
    <property type="project" value="UniProtKB-EC"/>
</dbReference>
<dbReference type="PANTHER" id="PTHR44757:SF2">
    <property type="entry name" value="BIOFILM ARCHITECTURE MAINTENANCE PROTEIN MBAA"/>
    <property type="match status" value="1"/>
</dbReference>
<comment type="caution">
    <text evidence="3">The sequence shown here is derived from an EMBL/GenBank/DDBJ whole genome shotgun (WGS) entry which is preliminary data.</text>
</comment>
<dbReference type="InterPro" id="IPR000160">
    <property type="entry name" value="GGDEF_dom"/>
</dbReference>
<dbReference type="SUPFAM" id="SSF55785">
    <property type="entry name" value="PYP-like sensor domain (PAS domain)"/>
    <property type="match status" value="3"/>
</dbReference>
<dbReference type="InterPro" id="IPR035965">
    <property type="entry name" value="PAS-like_dom_sf"/>
</dbReference>
<dbReference type="SUPFAM" id="SSF52172">
    <property type="entry name" value="CheY-like"/>
    <property type="match status" value="1"/>
</dbReference>
<feature type="domain" description="GGDEF" evidence="2">
    <location>
        <begin position="537"/>
        <end position="672"/>
    </location>
</feature>
<dbReference type="Gene3D" id="3.30.450.20">
    <property type="entry name" value="PAS domain"/>
    <property type="match status" value="3"/>
</dbReference>
<dbReference type="InterPro" id="IPR043128">
    <property type="entry name" value="Rev_trsase/Diguanyl_cyclase"/>
</dbReference>
<evidence type="ECO:0000259" key="1">
    <source>
        <dbReference type="PROSITE" id="PS50112"/>
    </source>
</evidence>
<keyword evidence="3" id="KW-0548">Nucleotidyltransferase</keyword>
<dbReference type="CDD" id="cd01949">
    <property type="entry name" value="GGDEF"/>
    <property type="match status" value="1"/>
</dbReference>
<sequence length="683" mass="74929">MSVVHVLIVAGTEEAGRIEKPLGGTGGPAFVVERCGDVAAAAGRLRQAVFEAVVLGLPYADEAALAAVRELHGVAPDSAIVMVAAREDEGFRAALVESGALDCIGLDEVEARILRRVLRNAVSRRRLERGMRLREAQLRTLFDLNPHPMWVYDARTLRFLAVNQIAMRSYGYSEDEFLSMTVADIRAADEAERLRSHVAAGLPAHSPEGLWRHVDRAGNEIEVEISAQAVPLWGPHARLVQARNVTAERRAIRAIETSERRFRDLFEYSAGYICIHSLEGVLLAINPAAAASLGRTVAELLGASLLDLIGPALRAECAAYLRRIARNGEDQGFLRVRTGDGVERLWQYRNRLFADVDGVTRVMGYAQDITALRAAERERELSEHRLRTIADALPLMIVYVDADQHVAFANNAYRRLRRGSGEVVGRHLRDVLGERRYRQRLPYLERAIAGERVVFEFEEGEGEGARSIEATLIPERGEAGTEVLGVHAMMQDVTAQKREERRLLHLARVDALTGLLNRTGFHERLDNAIARARDQGSLLALLYLDVDHFKQVNDTHGHAAGDALLRAFATRLGEKVRGSDVIARLGGDEFTVLIEALSDVRHAERVAGKLVAAMRRPFELPGEASIVSVGVSIGICLCRGGLLAANEMLVQADTLLYAAKQAGRGTFRLAAVPADGEAGRNAR</sequence>
<evidence type="ECO:0000313" key="4">
    <source>
        <dbReference type="Proteomes" id="UP001595886"/>
    </source>
</evidence>
<dbReference type="EMBL" id="JBHSHD010000010">
    <property type="protein sequence ID" value="MFC4821841.1"/>
    <property type="molecule type" value="Genomic_DNA"/>
</dbReference>
<proteinExistence type="predicted"/>
<dbReference type="InterPro" id="IPR052155">
    <property type="entry name" value="Biofilm_reg_signaling"/>
</dbReference>
<dbReference type="Pfam" id="PF13188">
    <property type="entry name" value="PAS_8"/>
    <property type="match status" value="1"/>
</dbReference>
<dbReference type="Pfam" id="PF00990">
    <property type="entry name" value="GGDEF"/>
    <property type="match status" value="1"/>
</dbReference>
<dbReference type="InterPro" id="IPR000014">
    <property type="entry name" value="PAS"/>
</dbReference>
<dbReference type="NCBIfam" id="TIGR00229">
    <property type="entry name" value="sensory_box"/>
    <property type="match status" value="3"/>
</dbReference>
<keyword evidence="4" id="KW-1185">Reference proteome</keyword>
<dbReference type="PROSITE" id="PS50887">
    <property type="entry name" value="GGDEF"/>
    <property type="match status" value="1"/>
</dbReference>
<dbReference type="SUPFAM" id="SSF55073">
    <property type="entry name" value="Nucleotide cyclase"/>
    <property type="match status" value="1"/>
</dbReference>
<dbReference type="Proteomes" id="UP001595886">
    <property type="component" value="Unassembled WGS sequence"/>
</dbReference>
<name>A0ABV9QYI9_9GAMM</name>
<dbReference type="NCBIfam" id="TIGR00254">
    <property type="entry name" value="GGDEF"/>
    <property type="match status" value="1"/>
</dbReference>
<feature type="domain" description="PAS" evidence="1">
    <location>
        <begin position="134"/>
        <end position="205"/>
    </location>
</feature>
<dbReference type="Pfam" id="PF08448">
    <property type="entry name" value="PAS_4"/>
    <property type="match status" value="2"/>
</dbReference>
<protein>
    <submittedName>
        <fullName evidence="3">Diguanylate cyclase domain-containing protein</fullName>
        <ecNumber evidence="3">2.7.7.65</ecNumber>
    </submittedName>
</protein>
<dbReference type="CDD" id="cd00130">
    <property type="entry name" value="PAS"/>
    <property type="match status" value="2"/>
</dbReference>
<feature type="domain" description="PAS" evidence="1">
    <location>
        <begin position="258"/>
        <end position="328"/>
    </location>
</feature>
<dbReference type="SMART" id="SM00267">
    <property type="entry name" value="GGDEF"/>
    <property type="match status" value="1"/>
</dbReference>
<dbReference type="RefSeq" id="WP_380022108.1">
    <property type="nucleotide sequence ID" value="NZ_JBHSHD010000010.1"/>
</dbReference>
<evidence type="ECO:0000313" key="3">
    <source>
        <dbReference type="EMBL" id="MFC4821841.1"/>
    </source>
</evidence>
<organism evidence="3 4">
    <name type="scientific">Dokdonella ginsengisoli</name>
    <dbReference type="NCBI Taxonomy" id="363846"/>
    <lineage>
        <taxon>Bacteria</taxon>
        <taxon>Pseudomonadati</taxon>
        <taxon>Pseudomonadota</taxon>
        <taxon>Gammaproteobacteria</taxon>
        <taxon>Lysobacterales</taxon>
        <taxon>Rhodanobacteraceae</taxon>
        <taxon>Dokdonella</taxon>
    </lineage>
</organism>